<name>A0ABR6EW10_9SPHI</name>
<dbReference type="PANTHER" id="PTHR42987:SF4">
    <property type="entry name" value="PROTEASE SOHB-RELATED"/>
    <property type="match status" value="1"/>
</dbReference>
<gene>
    <name evidence="3" type="ORF">GM920_09600</name>
</gene>
<dbReference type="PANTHER" id="PTHR42987">
    <property type="entry name" value="PEPTIDASE S49"/>
    <property type="match status" value="1"/>
</dbReference>
<dbReference type="SUPFAM" id="SSF52096">
    <property type="entry name" value="ClpP/crotonase"/>
    <property type="match status" value="1"/>
</dbReference>
<comment type="similarity">
    <text evidence="1">Belongs to the peptidase S49 family.</text>
</comment>
<evidence type="ECO:0000256" key="1">
    <source>
        <dbReference type="ARBA" id="ARBA00008683"/>
    </source>
</evidence>
<organism evidence="3 4">
    <name type="scientific">Pedobacter gandavensis</name>
    <dbReference type="NCBI Taxonomy" id="2679963"/>
    <lineage>
        <taxon>Bacteria</taxon>
        <taxon>Pseudomonadati</taxon>
        <taxon>Bacteroidota</taxon>
        <taxon>Sphingobacteriia</taxon>
        <taxon>Sphingobacteriales</taxon>
        <taxon>Sphingobacteriaceae</taxon>
        <taxon>Pedobacter</taxon>
    </lineage>
</organism>
<reference evidence="3 4" key="1">
    <citation type="submission" date="2019-11" db="EMBL/GenBank/DDBJ databases">
        <title>Description of Pedobacter sp. LMG 31462T.</title>
        <authorList>
            <person name="Carlier A."/>
            <person name="Qi S."/>
            <person name="Vandamme P."/>
        </authorList>
    </citation>
    <scope>NUCLEOTIDE SEQUENCE [LARGE SCALE GENOMIC DNA]</scope>
    <source>
        <strain evidence="3 4">LMG 31462</strain>
    </source>
</reference>
<evidence type="ECO:0000313" key="4">
    <source>
        <dbReference type="Proteomes" id="UP000636110"/>
    </source>
</evidence>
<evidence type="ECO:0000259" key="2">
    <source>
        <dbReference type="Pfam" id="PF01343"/>
    </source>
</evidence>
<feature type="domain" description="Peptidase S49" evidence="2">
    <location>
        <begin position="134"/>
        <end position="282"/>
    </location>
</feature>
<dbReference type="Gene3D" id="3.90.226.10">
    <property type="entry name" value="2-enoyl-CoA Hydratase, Chain A, domain 1"/>
    <property type="match status" value="1"/>
</dbReference>
<proteinExistence type="inferred from homology"/>
<dbReference type="Pfam" id="PF01343">
    <property type="entry name" value="Peptidase_S49"/>
    <property type="match status" value="1"/>
</dbReference>
<accession>A0ABR6EW10</accession>
<sequence length="427" mass="46285">MINQALISEIFNQPWSIEKQYAQGLAMSAMGVYRSGIRPAAAAKMETAYALTQSDRSRSEKEIQPGSIGVVTIDGPIVKNSDYWYGIKGTEDAAAELLEMDNNPNTIGNILVLNSGGGAVYAIKPITDIIENLSKPLLIYSKEYLCSAAFRIAAHGAYIMVYHPQAIIGSIGTMSTFSNMQPMLEKWGMEFHEIYATLSTLKNKTFNDALEGNYERMRERMLDPMNLDFVSDIKELRGGKISTKEAGIYAGETFMATEALHLGLIDEIGSFDAAIQKVIELAQNTSQNKNTTNMKFEKITALAGKTEPTQEELDQANAELTQAGVTGVTLVAETLITEAANVTKERDTLAAEKITLTSDLATVNTSLTSAQAENTTLKAKLAQGPASVAPVIESKDPVTEKTADQITAEEIASLPHNQAIANNPIFN</sequence>
<dbReference type="EMBL" id="WNXC01000002">
    <property type="protein sequence ID" value="MBB2149161.1"/>
    <property type="molecule type" value="Genomic_DNA"/>
</dbReference>
<dbReference type="InterPro" id="IPR029045">
    <property type="entry name" value="ClpP/crotonase-like_dom_sf"/>
</dbReference>
<dbReference type="RefSeq" id="WP_182956289.1">
    <property type="nucleotide sequence ID" value="NZ_WNXC01000002.1"/>
</dbReference>
<dbReference type="Proteomes" id="UP000636110">
    <property type="component" value="Unassembled WGS sequence"/>
</dbReference>
<keyword evidence="4" id="KW-1185">Reference proteome</keyword>
<dbReference type="InterPro" id="IPR002142">
    <property type="entry name" value="Peptidase_S49"/>
</dbReference>
<comment type="caution">
    <text evidence="3">The sequence shown here is derived from an EMBL/GenBank/DDBJ whole genome shotgun (WGS) entry which is preliminary data.</text>
</comment>
<protein>
    <recommendedName>
        <fullName evidence="2">Peptidase S49 domain-containing protein</fullName>
    </recommendedName>
</protein>
<evidence type="ECO:0000313" key="3">
    <source>
        <dbReference type="EMBL" id="MBB2149161.1"/>
    </source>
</evidence>